<keyword evidence="1" id="KW-0472">Membrane</keyword>
<reference evidence="2 3" key="1">
    <citation type="submission" date="2023-06" db="EMBL/GenBank/DDBJ databases">
        <title>Roseiconus lacunae JC819 isolated from Gulf of Mannar region, Tamil Nadu.</title>
        <authorList>
            <person name="Pk S."/>
            <person name="Ch S."/>
            <person name="Ch V.R."/>
        </authorList>
    </citation>
    <scope>NUCLEOTIDE SEQUENCE [LARGE SCALE GENOMIC DNA]</scope>
    <source>
        <strain evidence="2 3">JC819</strain>
    </source>
</reference>
<keyword evidence="1" id="KW-1133">Transmembrane helix</keyword>
<sequence length="176" mass="20200">ALLFPAFRMFGRDPVITNVRRRLPLRAIVVTPSMRYSVFQFLAVMIVIALSLALFVNHRQFRSQVGQYEAEVEERERLENSLELAMVRSLGPGVSLDDYPYFDILVDDVVTVADSTYAAYAELLEERFDLSPSALADCEFHFFRIDHGVDSTEYVVIVRDDRCVKVDWVQMSIGPR</sequence>
<comment type="caution">
    <text evidence="2">The sequence shown here is derived from an EMBL/GenBank/DDBJ whole genome shotgun (WGS) entry which is preliminary data.</text>
</comment>
<dbReference type="Proteomes" id="UP001239462">
    <property type="component" value="Unassembled WGS sequence"/>
</dbReference>
<gene>
    <name evidence="2" type="ORF">QTN89_28970</name>
</gene>
<accession>A0ABT7PST7</accession>
<evidence type="ECO:0000313" key="3">
    <source>
        <dbReference type="Proteomes" id="UP001239462"/>
    </source>
</evidence>
<feature type="transmembrane region" description="Helical" evidence="1">
    <location>
        <begin position="38"/>
        <end position="56"/>
    </location>
</feature>
<dbReference type="RefSeq" id="WP_289167644.1">
    <property type="nucleotide sequence ID" value="NZ_JASZZN010000098.1"/>
</dbReference>
<proteinExistence type="predicted"/>
<organism evidence="2 3">
    <name type="scientific">Roseiconus lacunae</name>
    <dbReference type="NCBI Taxonomy" id="2605694"/>
    <lineage>
        <taxon>Bacteria</taxon>
        <taxon>Pseudomonadati</taxon>
        <taxon>Planctomycetota</taxon>
        <taxon>Planctomycetia</taxon>
        <taxon>Pirellulales</taxon>
        <taxon>Pirellulaceae</taxon>
        <taxon>Roseiconus</taxon>
    </lineage>
</organism>
<evidence type="ECO:0000256" key="1">
    <source>
        <dbReference type="SAM" id="Phobius"/>
    </source>
</evidence>
<name>A0ABT7PST7_9BACT</name>
<evidence type="ECO:0000313" key="2">
    <source>
        <dbReference type="EMBL" id="MDM4019520.1"/>
    </source>
</evidence>
<feature type="non-terminal residue" evidence="2">
    <location>
        <position position="1"/>
    </location>
</feature>
<dbReference type="EMBL" id="JASZZN010000098">
    <property type="protein sequence ID" value="MDM4019520.1"/>
    <property type="molecule type" value="Genomic_DNA"/>
</dbReference>
<keyword evidence="1" id="KW-0812">Transmembrane</keyword>
<keyword evidence="3" id="KW-1185">Reference proteome</keyword>
<protein>
    <submittedName>
        <fullName evidence="2">Uncharacterized protein</fullName>
    </submittedName>
</protein>